<sequence length="170" mass="19094">MKDKNDNSSDNAGQKPKSVLVPFLLCFLLSVGASGGVSFFLVSSAKDDPVLDSTLSKYDARITDVQNAQKKYSIQIDKIEKDSDELKLYLRHSSATALKNILINQEENIQSYLKVMKSAINDLSRITPDSADWNSQYQYRMDLALKSSLEREDLLRLLKTGEPIEKASQE</sequence>
<feature type="transmembrane region" description="Helical" evidence="1">
    <location>
        <begin position="20"/>
        <end position="42"/>
    </location>
</feature>
<dbReference type="RefSeq" id="WP_013796965.1">
    <property type="nucleotide sequence ID" value="NC_015559.1"/>
</dbReference>
<accession>F6CWT0</accession>
<dbReference type="AlphaFoldDB" id="F6CWT0"/>
<reference evidence="2 3" key="1">
    <citation type="journal article" date="2012" name="Stand. Genomic Sci.">
        <title>Complete genome sequence of Marinomonas posidonica type strain (IVIA-Po-181(T)).</title>
        <authorList>
            <person name="Lucas-Elio P."/>
            <person name="Goodwin L."/>
            <person name="Woyke T."/>
            <person name="Pitluck S."/>
            <person name="Nolan M."/>
            <person name="Kyrpides N.C."/>
            <person name="Detter J.C."/>
            <person name="Copeland A."/>
            <person name="Lu M."/>
            <person name="Bruce D."/>
            <person name="Detter C."/>
            <person name="Tapia R."/>
            <person name="Han S."/>
            <person name="Land M.L."/>
            <person name="Ivanova N."/>
            <person name="Mikhailova N."/>
            <person name="Johnston A.W."/>
            <person name="Sanchez-Amat A."/>
        </authorList>
    </citation>
    <scope>NUCLEOTIDE SEQUENCE [LARGE SCALE GENOMIC DNA]</scope>
    <source>
        <strain evidence="3">CECT 7376 / NCIMB 14433 / IVIA-Po-181</strain>
    </source>
</reference>
<keyword evidence="1" id="KW-0812">Transmembrane</keyword>
<name>F6CWT0_MARPP</name>
<evidence type="ECO:0000256" key="1">
    <source>
        <dbReference type="SAM" id="Phobius"/>
    </source>
</evidence>
<protein>
    <submittedName>
        <fullName evidence="2">Uncharacterized protein</fullName>
    </submittedName>
</protein>
<keyword evidence="3" id="KW-1185">Reference proteome</keyword>
<dbReference type="Proteomes" id="UP000009230">
    <property type="component" value="Chromosome"/>
</dbReference>
<keyword evidence="1" id="KW-1133">Transmembrane helix</keyword>
<dbReference type="EMBL" id="CP002771">
    <property type="protein sequence ID" value="AEF55492.1"/>
    <property type="molecule type" value="Genomic_DNA"/>
</dbReference>
<dbReference type="KEGG" id="mpc:Mar181_2459"/>
<dbReference type="OrthoDB" id="6195508at2"/>
<organism evidence="2 3">
    <name type="scientific">Marinomonas posidonica (strain CECT 7376 / NCIMB 14433 / IVIA-Po-181)</name>
    <dbReference type="NCBI Taxonomy" id="491952"/>
    <lineage>
        <taxon>Bacteria</taxon>
        <taxon>Pseudomonadati</taxon>
        <taxon>Pseudomonadota</taxon>
        <taxon>Gammaproteobacteria</taxon>
        <taxon>Oceanospirillales</taxon>
        <taxon>Oceanospirillaceae</taxon>
        <taxon>Marinomonas</taxon>
    </lineage>
</organism>
<dbReference type="eggNOG" id="ENOG50333Q6">
    <property type="taxonomic scope" value="Bacteria"/>
</dbReference>
<dbReference type="HOGENOM" id="CLU_127057_0_0_6"/>
<evidence type="ECO:0000313" key="2">
    <source>
        <dbReference type="EMBL" id="AEF55492.1"/>
    </source>
</evidence>
<keyword evidence="1" id="KW-0472">Membrane</keyword>
<evidence type="ECO:0000313" key="3">
    <source>
        <dbReference type="Proteomes" id="UP000009230"/>
    </source>
</evidence>
<proteinExistence type="predicted"/>
<gene>
    <name evidence="2" type="ordered locus">Mar181_2459</name>
</gene>